<evidence type="ECO:0008006" key="3">
    <source>
        <dbReference type="Google" id="ProtNLM"/>
    </source>
</evidence>
<organism evidence="1 2">
    <name type="scientific">Limnoglobus roseus</name>
    <dbReference type="NCBI Taxonomy" id="2598579"/>
    <lineage>
        <taxon>Bacteria</taxon>
        <taxon>Pseudomonadati</taxon>
        <taxon>Planctomycetota</taxon>
        <taxon>Planctomycetia</taxon>
        <taxon>Gemmatales</taxon>
        <taxon>Gemmataceae</taxon>
        <taxon>Limnoglobus</taxon>
    </lineage>
</organism>
<reference evidence="2" key="1">
    <citation type="submission" date="2019-08" db="EMBL/GenBank/DDBJ databases">
        <title>Limnoglobus roseus gen. nov., sp. nov., a novel freshwater planctomycete with a giant genome from the family Gemmataceae.</title>
        <authorList>
            <person name="Kulichevskaya I.S."/>
            <person name="Naumoff D.G."/>
            <person name="Miroshnikov K."/>
            <person name="Ivanova A."/>
            <person name="Philippov D.A."/>
            <person name="Hakobyan A."/>
            <person name="Rijpstra I.C."/>
            <person name="Sinninghe Damste J.S."/>
            <person name="Liesack W."/>
            <person name="Dedysh S.N."/>
        </authorList>
    </citation>
    <scope>NUCLEOTIDE SEQUENCE [LARGE SCALE GENOMIC DNA]</scope>
    <source>
        <strain evidence="2">PX52</strain>
    </source>
</reference>
<accession>A0A5C1AE53</accession>
<dbReference type="EMBL" id="CP042425">
    <property type="protein sequence ID" value="QEL15992.1"/>
    <property type="molecule type" value="Genomic_DNA"/>
</dbReference>
<evidence type="ECO:0000313" key="2">
    <source>
        <dbReference type="Proteomes" id="UP000324974"/>
    </source>
</evidence>
<dbReference type="AlphaFoldDB" id="A0A5C1AE53"/>
<protein>
    <recommendedName>
        <fullName evidence="3">DUF4058 domain-containing protein</fullName>
    </recommendedName>
</protein>
<keyword evidence="2" id="KW-1185">Reference proteome</keyword>
<gene>
    <name evidence="1" type="ORF">PX52LOC_02929</name>
</gene>
<dbReference type="Pfam" id="PF13267">
    <property type="entry name" value="DUF4058"/>
    <property type="match status" value="1"/>
</dbReference>
<dbReference type="OrthoDB" id="275719at2"/>
<dbReference type="RefSeq" id="WP_149110758.1">
    <property type="nucleotide sequence ID" value="NZ_CP042425.1"/>
</dbReference>
<name>A0A5C1AE53_9BACT</name>
<dbReference type="Proteomes" id="UP000324974">
    <property type="component" value="Chromosome"/>
</dbReference>
<proteinExistence type="predicted"/>
<dbReference type="KEGG" id="lrs:PX52LOC_02929"/>
<evidence type="ECO:0000313" key="1">
    <source>
        <dbReference type="EMBL" id="QEL15992.1"/>
    </source>
</evidence>
<dbReference type="InterPro" id="IPR025132">
    <property type="entry name" value="DUF4058"/>
</dbReference>
<sequence length="240" mass="26682">MPLRDHFRPPVDDQHSWEELHGQWPAVIVQQLRPHLPPGFIAGPRVHPGSQIEVDVATYEKDNAPPFAADTSDGGGAVAVWAEPTVEVEALLDFDEYEVRVYDVQRGRRLVAAVEIVSPANKDRPESRRAFVAKCSALIQQGVAVSIVDLVTTKRFNLFLDLLETIGHTDPTLGDPPPPTYAASCRAVKRGKKTLFQARSHHLELGRPLPTLPLWLDSERVVPLDLEASYEQACHDLWIA</sequence>